<name>A0A815L320_9BILA</name>
<dbReference type="AlphaFoldDB" id="A0A815L320"/>
<feature type="region of interest" description="Disordered" evidence="1">
    <location>
        <begin position="32"/>
        <end position="109"/>
    </location>
</feature>
<protein>
    <submittedName>
        <fullName evidence="2">Uncharacterized protein</fullName>
    </submittedName>
</protein>
<dbReference type="EMBL" id="CAJOBB010000612">
    <property type="protein sequence ID" value="CAF3715906.1"/>
    <property type="molecule type" value="Genomic_DNA"/>
</dbReference>
<evidence type="ECO:0000313" key="2">
    <source>
        <dbReference type="EMBL" id="CAF1403632.1"/>
    </source>
</evidence>
<feature type="compositionally biased region" description="Low complexity" evidence="1">
    <location>
        <begin position="38"/>
        <end position="59"/>
    </location>
</feature>
<proteinExistence type="predicted"/>
<dbReference type="Proteomes" id="UP000663860">
    <property type="component" value="Unassembled WGS sequence"/>
</dbReference>
<gene>
    <name evidence="2" type="ORF">IZO911_LOCUS39648</name>
    <name evidence="3" type="ORF">KXQ929_LOCUS12067</name>
</gene>
<comment type="caution">
    <text evidence="2">The sequence shown here is derived from an EMBL/GenBank/DDBJ whole genome shotgun (WGS) entry which is preliminary data.</text>
</comment>
<dbReference type="Proteomes" id="UP000663868">
    <property type="component" value="Unassembled WGS sequence"/>
</dbReference>
<evidence type="ECO:0000256" key="1">
    <source>
        <dbReference type="SAM" id="MobiDB-lite"/>
    </source>
</evidence>
<evidence type="ECO:0000313" key="3">
    <source>
        <dbReference type="EMBL" id="CAF3715906.1"/>
    </source>
</evidence>
<dbReference type="EMBL" id="CAJNOE010001234">
    <property type="protein sequence ID" value="CAF1403632.1"/>
    <property type="molecule type" value="Genomic_DNA"/>
</dbReference>
<evidence type="ECO:0000313" key="4">
    <source>
        <dbReference type="Proteomes" id="UP000663860"/>
    </source>
</evidence>
<sequence>MGLRAKIDCFCVSTDSFPQYNSTIFLISTRLQTNDAPSSSSSSQGSFDETSSDGSSSVEKTSRSGDYGAPNCIDDDDQSNILNAGEPLNCTNDDETSNHSNRGDAVKYTSSSTLADKGTIYEGLH</sequence>
<organism evidence="2 4">
    <name type="scientific">Adineta steineri</name>
    <dbReference type="NCBI Taxonomy" id="433720"/>
    <lineage>
        <taxon>Eukaryota</taxon>
        <taxon>Metazoa</taxon>
        <taxon>Spiralia</taxon>
        <taxon>Gnathifera</taxon>
        <taxon>Rotifera</taxon>
        <taxon>Eurotatoria</taxon>
        <taxon>Bdelloidea</taxon>
        <taxon>Adinetida</taxon>
        <taxon>Adinetidae</taxon>
        <taxon>Adineta</taxon>
    </lineage>
</organism>
<accession>A0A815L320</accession>
<reference evidence="2" key="1">
    <citation type="submission" date="2021-02" db="EMBL/GenBank/DDBJ databases">
        <authorList>
            <person name="Nowell W R."/>
        </authorList>
    </citation>
    <scope>NUCLEOTIDE SEQUENCE</scope>
</reference>